<keyword evidence="3" id="KW-1185">Reference proteome</keyword>
<comment type="caution">
    <text evidence="2">The sequence shown here is derived from an EMBL/GenBank/DDBJ whole genome shotgun (WGS) entry which is preliminary data.</text>
</comment>
<accession>A0ABU2D3S9</accession>
<evidence type="ECO:0000313" key="3">
    <source>
        <dbReference type="Proteomes" id="UP001246244"/>
    </source>
</evidence>
<evidence type="ECO:0000313" key="2">
    <source>
        <dbReference type="EMBL" id="MDR7666596.1"/>
    </source>
</evidence>
<feature type="region of interest" description="Disordered" evidence="1">
    <location>
        <begin position="40"/>
        <end position="66"/>
    </location>
</feature>
<proteinExistence type="predicted"/>
<name>A0ABU2D3S9_9EURY</name>
<organism evidence="2 3">
    <name type="scientific">Methanosarcina baikalica</name>
    <dbReference type="NCBI Taxonomy" id="3073890"/>
    <lineage>
        <taxon>Archaea</taxon>
        <taxon>Methanobacteriati</taxon>
        <taxon>Methanobacteriota</taxon>
        <taxon>Stenosarchaea group</taxon>
        <taxon>Methanomicrobia</taxon>
        <taxon>Methanosarcinales</taxon>
        <taxon>Methanosarcinaceae</taxon>
        <taxon>Methanosarcina</taxon>
    </lineage>
</organism>
<reference evidence="3" key="1">
    <citation type="submission" date="2023-07" db="EMBL/GenBank/DDBJ databases">
        <title>Whole-genome sequencing of a new Methanosarcina sp. Z-7115.</title>
        <authorList>
            <person name="Zhilina T.N."/>
            <person name="Merkel A.Y."/>
        </authorList>
    </citation>
    <scope>NUCLEOTIDE SEQUENCE [LARGE SCALE GENOMIC DNA]</scope>
    <source>
        <strain evidence="3">Z-7115</strain>
    </source>
</reference>
<gene>
    <name evidence="2" type="ORF">RG963_12555</name>
</gene>
<dbReference type="RefSeq" id="WP_310576623.1">
    <property type="nucleotide sequence ID" value="NZ_JAVKPK010000057.1"/>
</dbReference>
<dbReference type="EMBL" id="JAVKPK010000057">
    <property type="protein sequence ID" value="MDR7666596.1"/>
    <property type="molecule type" value="Genomic_DNA"/>
</dbReference>
<feature type="region of interest" description="Disordered" evidence="1">
    <location>
        <begin position="1"/>
        <end position="24"/>
    </location>
</feature>
<sequence length="66" mass="7447">MKHKRAQGREEEPISSPGDAHAGKEEGALIKKLCKNCNQPFETSNPRKETCSDKCRSAYSRRRKAT</sequence>
<feature type="compositionally biased region" description="Basic and acidic residues" evidence="1">
    <location>
        <begin position="45"/>
        <end position="56"/>
    </location>
</feature>
<dbReference type="Proteomes" id="UP001246244">
    <property type="component" value="Unassembled WGS sequence"/>
</dbReference>
<protein>
    <submittedName>
        <fullName evidence="2">Uncharacterized protein</fullName>
    </submittedName>
</protein>
<evidence type="ECO:0000256" key="1">
    <source>
        <dbReference type="SAM" id="MobiDB-lite"/>
    </source>
</evidence>